<dbReference type="EMBL" id="CAJHNJ030001129">
    <property type="protein sequence ID" value="CAG9138809.1"/>
    <property type="molecule type" value="Genomic_DNA"/>
</dbReference>
<evidence type="ECO:0000313" key="2">
    <source>
        <dbReference type="EMBL" id="CAG9138809.1"/>
    </source>
</evidence>
<protein>
    <submittedName>
        <fullName evidence="2">(diamondback moth) hypothetical protein</fullName>
    </submittedName>
</protein>
<sequence>AGAAGSGAGRPTKMMNFGRQTRTSTPTNTNTCSTSANTISTSGTKATNLGERHEENMYECQENMKNYCDRTRSQGYPGHQADQGYPGQLKKMTNHVHRAIISVIVRHVRPAAVVTTIHATSTRQRAILRRNIVIVSQINLFRKD</sequence>
<feature type="compositionally biased region" description="Low complexity" evidence="1">
    <location>
        <begin position="21"/>
        <end position="42"/>
    </location>
</feature>
<dbReference type="AlphaFoldDB" id="A0A8S4GFP9"/>
<dbReference type="Proteomes" id="UP000653454">
    <property type="component" value="Unassembled WGS sequence"/>
</dbReference>
<name>A0A8S4GFP9_PLUXY</name>
<feature type="non-terminal residue" evidence="2">
    <location>
        <position position="1"/>
    </location>
</feature>
<gene>
    <name evidence="2" type="ORF">PLXY2_LOCUS17062</name>
</gene>
<proteinExistence type="predicted"/>
<reference evidence="2" key="1">
    <citation type="submission" date="2020-11" db="EMBL/GenBank/DDBJ databases">
        <authorList>
            <person name="Whiteford S."/>
        </authorList>
    </citation>
    <scope>NUCLEOTIDE SEQUENCE</scope>
</reference>
<feature type="region of interest" description="Disordered" evidence="1">
    <location>
        <begin position="1"/>
        <end position="52"/>
    </location>
</feature>
<organism evidence="2 3">
    <name type="scientific">Plutella xylostella</name>
    <name type="common">Diamondback moth</name>
    <name type="synonym">Plutella maculipennis</name>
    <dbReference type="NCBI Taxonomy" id="51655"/>
    <lineage>
        <taxon>Eukaryota</taxon>
        <taxon>Metazoa</taxon>
        <taxon>Ecdysozoa</taxon>
        <taxon>Arthropoda</taxon>
        <taxon>Hexapoda</taxon>
        <taxon>Insecta</taxon>
        <taxon>Pterygota</taxon>
        <taxon>Neoptera</taxon>
        <taxon>Endopterygota</taxon>
        <taxon>Lepidoptera</taxon>
        <taxon>Glossata</taxon>
        <taxon>Ditrysia</taxon>
        <taxon>Yponomeutoidea</taxon>
        <taxon>Plutellidae</taxon>
        <taxon>Plutella</taxon>
    </lineage>
</organism>
<evidence type="ECO:0000313" key="3">
    <source>
        <dbReference type="Proteomes" id="UP000653454"/>
    </source>
</evidence>
<comment type="caution">
    <text evidence="2">The sequence shown here is derived from an EMBL/GenBank/DDBJ whole genome shotgun (WGS) entry which is preliminary data.</text>
</comment>
<keyword evidence="3" id="KW-1185">Reference proteome</keyword>
<accession>A0A8S4GFP9</accession>
<evidence type="ECO:0000256" key="1">
    <source>
        <dbReference type="SAM" id="MobiDB-lite"/>
    </source>
</evidence>